<dbReference type="OrthoDB" id="5863171at2759"/>
<dbReference type="RefSeq" id="XP_018701132.1">
    <property type="nucleotide sequence ID" value="XM_018851646.1"/>
</dbReference>
<dbReference type="PANTHER" id="PTHR48228">
    <property type="entry name" value="SUCCINYL-COA--D-CITRAMALATE COA-TRANSFERASE"/>
    <property type="match status" value="1"/>
</dbReference>
<dbReference type="EMBL" id="AZHB01000026">
    <property type="protein sequence ID" value="OAA55122.1"/>
    <property type="molecule type" value="Genomic_DNA"/>
</dbReference>
<comment type="similarity">
    <text evidence="1">Belongs to the CoA-transferase III family.</text>
</comment>
<dbReference type="Gene3D" id="3.40.50.10540">
    <property type="entry name" value="Crotonobetainyl-coa:carnitine coa-transferase, domain 1"/>
    <property type="match status" value="2"/>
</dbReference>
<dbReference type="InterPro" id="IPR050509">
    <property type="entry name" value="CoA-transferase_III"/>
</dbReference>
<reference evidence="2 3" key="1">
    <citation type="journal article" date="2016" name="Genome Biol. Evol.">
        <title>Divergent and convergent evolution of fungal pathogenicity.</title>
        <authorList>
            <person name="Shang Y."/>
            <person name="Xiao G."/>
            <person name="Zheng P."/>
            <person name="Cen K."/>
            <person name="Zhan S."/>
            <person name="Wang C."/>
        </authorList>
    </citation>
    <scope>NUCLEOTIDE SEQUENCE [LARGE SCALE GENOMIC DNA]</scope>
    <source>
        <strain evidence="2 3">ARSEF 2679</strain>
    </source>
</reference>
<dbReference type="AlphaFoldDB" id="A0A167N4M0"/>
<accession>A0A167N4M0</accession>
<proteinExistence type="inferred from homology"/>
<dbReference type="STRING" id="1081104.A0A167N4M0"/>
<dbReference type="GeneID" id="30024335"/>
<name>A0A167N4M0_CORFA</name>
<protein>
    <submittedName>
        <fullName evidence="2">CoA-transferase family III domain protein</fullName>
    </submittedName>
</protein>
<dbReference type="PANTHER" id="PTHR48228:SF4">
    <property type="entry name" value="BLR3030 PROTEIN"/>
    <property type="match status" value="1"/>
</dbReference>
<comment type="caution">
    <text evidence="2">The sequence shown here is derived from an EMBL/GenBank/DDBJ whole genome shotgun (WGS) entry which is preliminary data.</text>
</comment>
<keyword evidence="2" id="KW-0808">Transferase</keyword>
<dbReference type="SUPFAM" id="SSF89796">
    <property type="entry name" value="CoA-transferase family III (CaiB/BaiF)"/>
    <property type="match status" value="2"/>
</dbReference>
<evidence type="ECO:0000313" key="2">
    <source>
        <dbReference type="EMBL" id="OAA55122.1"/>
    </source>
</evidence>
<keyword evidence="3" id="KW-1185">Reference proteome</keyword>
<evidence type="ECO:0000313" key="3">
    <source>
        <dbReference type="Proteomes" id="UP000076744"/>
    </source>
</evidence>
<dbReference type="GO" id="GO:0016740">
    <property type="term" value="F:transferase activity"/>
    <property type="evidence" value="ECO:0007669"/>
    <property type="project" value="UniProtKB-KW"/>
</dbReference>
<evidence type="ECO:0000256" key="1">
    <source>
        <dbReference type="ARBA" id="ARBA00008383"/>
    </source>
</evidence>
<dbReference type="InterPro" id="IPR003673">
    <property type="entry name" value="CoA-Trfase_fam_III"/>
</dbReference>
<dbReference type="Proteomes" id="UP000076744">
    <property type="component" value="Unassembled WGS sequence"/>
</dbReference>
<dbReference type="Pfam" id="PF02515">
    <property type="entry name" value="CoA_transf_3"/>
    <property type="match status" value="2"/>
</dbReference>
<sequence length="485" mass="53024">MASPQPTKFPCSQDIYLDLLSQLGIEPSWDVQIHGNDPIVPSPHRLGDAAATALAALGTSMAALWQQRTGVKEAIGVSVATAIPQLMAVFMTTINGVSTHRLFEDPKLLSTSNFYRAKDDRFVFLLNSYPHLRDINLRVLDCPFETDSFATAIAQWDAFELEERIASLGGTCIAVRTREEWRKSPQFPFLEGSPVIEIEKIGESQPEPLPPVLDSSMGKPLEGVRILDNTHVIAGPMAGRICCEHGAQNLLMSSPDHMDPRAMVTETALGKRSAFCNLDDEADRAKFWEVLRGADVYVSSYLSLDTKGYGPAELIQARPGLVYCDFHGWGKEGPWQQRGGFDQLACSATGFAHEEGSLRSDGRPSLPPTYLLNDYLAAILGAAGIVVALRRRATQGGSYRVHVNLSRVAMWVQSLGMFEADRVAHLPHPTTDSIREKGLLKEVDGSGGRTRYLPTQITYSTGSIKPGFATSSEPTGASNFEFLNN</sequence>
<gene>
    <name evidence="2" type="ORF">ISF_08043</name>
</gene>
<dbReference type="InterPro" id="IPR023606">
    <property type="entry name" value="CoA-Trfase_III_dom_1_sf"/>
</dbReference>
<organism evidence="2 3">
    <name type="scientific">Cordyceps fumosorosea (strain ARSEF 2679)</name>
    <name type="common">Isaria fumosorosea</name>
    <dbReference type="NCBI Taxonomy" id="1081104"/>
    <lineage>
        <taxon>Eukaryota</taxon>
        <taxon>Fungi</taxon>
        <taxon>Dikarya</taxon>
        <taxon>Ascomycota</taxon>
        <taxon>Pezizomycotina</taxon>
        <taxon>Sordariomycetes</taxon>
        <taxon>Hypocreomycetidae</taxon>
        <taxon>Hypocreales</taxon>
        <taxon>Cordycipitaceae</taxon>
        <taxon>Cordyceps</taxon>
    </lineage>
</organism>